<sequence length="311" mass="33983">MSSTSPKRGASSPRKLGSKSPVPVRVAQGGAAGAPSQLQAGPSAPEPVLPTFPTYTWRNFAPNAQLLYLRDAEDADRALALLDAPVVGLDLEWRPNFKPGLPENPVALVQLASEDKILLIQVSAMQGFPAGLTLFLESSRTIKVGVGIQYDCKKLFRDYGVDVRQCVDLSLLARSVDDQWKGKYTNPIALARLSEIYLGSSLPKGKVQRSNWESSLTALQQEYAANDGQAGLIIYKTLIARANAMARVPEREYYSFDIIRGDLRDPNLRPWFAFNPFYDPGPPPPPRAQETPDGPRLVKSRPKVKAGAARA</sequence>
<dbReference type="Proteomes" id="UP000814033">
    <property type="component" value="Unassembled WGS sequence"/>
</dbReference>
<organism evidence="1 2">
    <name type="scientific">Auriscalpium vulgare</name>
    <dbReference type="NCBI Taxonomy" id="40419"/>
    <lineage>
        <taxon>Eukaryota</taxon>
        <taxon>Fungi</taxon>
        <taxon>Dikarya</taxon>
        <taxon>Basidiomycota</taxon>
        <taxon>Agaricomycotina</taxon>
        <taxon>Agaricomycetes</taxon>
        <taxon>Russulales</taxon>
        <taxon>Auriscalpiaceae</taxon>
        <taxon>Auriscalpium</taxon>
    </lineage>
</organism>
<proteinExistence type="predicted"/>
<evidence type="ECO:0000313" key="1">
    <source>
        <dbReference type="EMBL" id="KAI0047676.1"/>
    </source>
</evidence>
<comment type="caution">
    <text evidence="1">The sequence shown here is derived from an EMBL/GenBank/DDBJ whole genome shotgun (WGS) entry which is preliminary data.</text>
</comment>
<gene>
    <name evidence="1" type="ORF">FA95DRAFT_1492274</name>
</gene>
<keyword evidence="2" id="KW-1185">Reference proteome</keyword>
<accession>A0ACB8RV64</accession>
<reference evidence="1" key="1">
    <citation type="submission" date="2021-02" db="EMBL/GenBank/DDBJ databases">
        <authorList>
            <consortium name="DOE Joint Genome Institute"/>
            <person name="Ahrendt S."/>
            <person name="Looney B.P."/>
            <person name="Miyauchi S."/>
            <person name="Morin E."/>
            <person name="Drula E."/>
            <person name="Courty P.E."/>
            <person name="Chicoki N."/>
            <person name="Fauchery L."/>
            <person name="Kohler A."/>
            <person name="Kuo A."/>
            <person name="Labutti K."/>
            <person name="Pangilinan J."/>
            <person name="Lipzen A."/>
            <person name="Riley R."/>
            <person name="Andreopoulos W."/>
            <person name="He G."/>
            <person name="Johnson J."/>
            <person name="Barry K.W."/>
            <person name="Grigoriev I.V."/>
            <person name="Nagy L."/>
            <person name="Hibbett D."/>
            <person name="Henrissat B."/>
            <person name="Matheny P.B."/>
            <person name="Labbe J."/>
            <person name="Martin F."/>
        </authorList>
    </citation>
    <scope>NUCLEOTIDE SEQUENCE</scope>
    <source>
        <strain evidence="1">FP105234-sp</strain>
    </source>
</reference>
<protein>
    <submittedName>
        <fullName evidence="1">Ribonuclease H-like protein</fullName>
    </submittedName>
</protein>
<evidence type="ECO:0000313" key="2">
    <source>
        <dbReference type="Proteomes" id="UP000814033"/>
    </source>
</evidence>
<reference evidence="1" key="2">
    <citation type="journal article" date="2022" name="New Phytol.">
        <title>Evolutionary transition to the ectomycorrhizal habit in the genomes of a hyperdiverse lineage of mushroom-forming fungi.</title>
        <authorList>
            <person name="Looney B."/>
            <person name="Miyauchi S."/>
            <person name="Morin E."/>
            <person name="Drula E."/>
            <person name="Courty P.E."/>
            <person name="Kohler A."/>
            <person name="Kuo A."/>
            <person name="LaButti K."/>
            <person name="Pangilinan J."/>
            <person name="Lipzen A."/>
            <person name="Riley R."/>
            <person name="Andreopoulos W."/>
            <person name="He G."/>
            <person name="Johnson J."/>
            <person name="Nolan M."/>
            <person name="Tritt A."/>
            <person name="Barry K.W."/>
            <person name="Grigoriev I.V."/>
            <person name="Nagy L.G."/>
            <person name="Hibbett D."/>
            <person name="Henrissat B."/>
            <person name="Matheny P.B."/>
            <person name="Labbe J."/>
            <person name="Martin F.M."/>
        </authorList>
    </citation>
    <scope>NUCLEOTIDE SEQUENCE</scope>
    <source>
        <strain evidence="1">FP105234-sp</strain>
    </source>
</reference>
<dbReference type="EMBL" id="MU275900">
    <property type="protein sequence ID" value="KAI0047676.1"/>
    <property type="molecule type" value="Genomic_DNA"/>
</dbReference>
<name>A0ACB8RV64_9AGAM</name>